<dbReference type="Proteomes" id="UP001620626">
    <property type="component" value="Unassembled WGS sequence"/>
</dbReference>
<sequence length="383" mass="43172">MIQLPLQYGCHRLPSEAVEKVRGLCPARGNPLNVTFLVKIEKKFDFEVVTALRKTHQTGGILEPDGRKLFPPENQRTIIDHKGTQAWAEYFPSGILATPGHQLLRHLFVANSCHDSASASIWLPSPPIRSRGESSWPVPCTRESTQCDVFVVTRLVELYNRKGPLPKTKGQIRIFVLEVQTILLGILEPDGRKLFPPENQRTIIDHKGTQAWAEYFPSGILATPGHHFRFNMAAIASHPKPWKKVRGLCPARGNPLNVTFLVKIKKKFDFEVVTALLVTRLVELYNRKGPLPKTKGQIRIFVLEVQTILLGILEPDGRKLFPSENQRTIIDHKGTQAWAEYFPSGILATPGHHFRFNMAAIASHPKPWRKFVACALHEGIHSM</sequence>
<keyword evidence="2" id="KW-1185">Reference proteome</keyword>
<name>A0ABD2L0L7_9BILA</name>
<evidence type="ECO:0000313" key="1">
    <source>
        <dbReference type="EMBL" id="KAL3108765.1"/>
    </source>
</evidence>
<reference evidence="1 2" key="1">
    <citation type="submission" date="2024-10" db="EMBL/GenBank/DDBJ databases">
        <authorList>
            <person name="Kim D."/>
        </authorList>
    </citation>
    <scope>NUCLEOTIDE SEQUENCE [LARGE SCALE GENOMIC DNA]</scope>
    <source>
        <strain evidence="1">BH-2024</strain>
    </source>
</reference>
<accession>A0ABD2L0L7</accession>
<organism evidence="1 2">
    <name type="scientific">Heterodera trifolii</name>
    <dbReference type="NCBI Taxonomy" id="157864"/>
    <lineage>
        <taxon>Eukaryota</taxon>
        <taxon>Metazoa</taxon>
        <taxon>Ecdysozoa</taxon>
        <taxon>Nematoda</taxon>
        <taxon>Chromadorea</taxon>
        <taxon>Rhabditida</taxon>
        <taxon>Tylenchina</taxon>
        <taxon>Tylenchomorpha</taxon>
        <taxon>Tylenchoidea</taxon>
        <taxon>Heteroderidae</taxon>
        <taxon>Heteroderinae</taxon>
        <taxon>Heterodera</taxon>
    </lineage>
</organism>
<proteinExistence type="predicted"/>
<dbReference type="AlphaFoldDB" id="A0ABD2L0L7"/>
<dbReference type="EMBL" id="JBICBT010000586">
    <property type="protein sequence ID" value="KAL3108765.1"/>
    <property type="molecule type" value="Genomic_DNA"/>
</dbReference>
<protein>
    <submittedName>
        <fullName evidence="1">Uncharacterized protein</fullName>
    </submittedName>
</protein>
<evidence type="ECO:0000313" key="2">
    <source>
        <dbReference type="Proteomes" id="UP001620626"/>
    </source>
</evidence>
<comment type="caution">
    <text evidence="1">The sequence shown here is derived from an EMBL/GenBank/DDBJ whole genome shotgun (WGS) entry which is preliminary data.</text>
</comment>
<gene>
    <name evidence="1" type="ORF">niasHT_019252</name>
</gene>